<gene>
    <name evidence="10" type="ORF">A6M21_12860</name>
</gene>
<dbReference type="AlphaFoldDB" id="A0A1B7LCX3"/>
<evidence type="ECO:0000313" key="11">
    <source>
        <dbReference type="Proteomes" id="UP000078532"/>
    </source>
</evidence>
<evidence type="ECO:0000256" key="3">
    <source>
        <dbReference type="ARBA" id="ARBA00022679"/>
    </source>
</evidence>
<dbReference type="Gene3D" id="3.80.30.20">
    <property type="entry name" value="tm_1862 like domain"/>
    <property type="match status" value="1"/>
</dbReference>
<evidence type="ECO:0000313" key="10">
    <source>
        <dbReference type="EMBL" id="OAT80739.1"/>
    </source>
</evidence>
<evidence type="ECO:0000256" key="5">
    <source>
        <dbReference type="ARBA" id="ARBA00022723"/>
    </source>
</evidence>
<dbReference type="InterPro" id="IPR006638">
    <property type="entry name" value="Elp3/MiaA/NifB-like_rSAM"/>
</dbReference>
<reference evidence="10 11" key="1">
    <citation type="submission" date="2016-04" db="EMBL/GenBank/DDBJ databases">
        <authorList>
            <person name="Evans L.H."/>
            <person name="Alamgir A."/>
            <person name="Owens N."/>
            <person name="Weber N.D."/>
            <person name="Virtaneva K."/>
            <person name="Barbian K."/>
            <person name="Babar A."/>
            <person name="Rosenke K."/>
        </authorList>
    </citation>
    <scope>NUCLEOTIDE SEQUENCE [LARGE SCALE GENOMIC DNA]</scope>
    <source>
        <strain evidence="10 11">LMa1</strain>
    </source>
</reference>
<evidence type="ECO:0000259" key="8">
    <source>
        <dbReference type="PROSITE" id="PS51332"/>
    </source>
</evidence>
<dbReference type="RefSeq" id="WP_066669466.1">
    <property type="nucleotide sequence ID" value="NZ_LYVF01000174.1"/>
</dbReference>
<dbReference type="STRING" id="1838280.A6M21_12860"/>
<name>A0A1B7LCX3_9FIRM</name>
<comment type="caution">
    <text evidence="10">The sequence shown here is derived from an EMBL/GenBank/DDBJ whole genome shotgun (WGS) entry which is preliminary data.</text>
</comment>
<keyword evidence="3" id="KW-0808">Transferase</keyword>
<dbReference type="SFLD" id="SFLDG01123">
    <property type="entry name" value="methyltransferase_(Class_B)"/>
    <property type="match status" value="1"/>
</dbReference>
<evidence type="ECO:0000256" key="1">
    <source>
        <dbReference type="ARBA" id="ARBA00001966"/>
    </source>
</evidence>
<keyword evidence="6" id="KW-0408">Iron</keyword>
<evidence type="ECO:0000256" key="2">
    <source>
        <dbReference type="ARBA" id="ARBA00022603"/>
    </source>
</evidence>
<keyword evidence="7" id="KW-0411">Iron-sulfur</keyword>
<dbReference type="Proteomes" id="UP000078532">
    <property type="component" value="Unassembled WGS sequence"/>
</dbReference>
<comment type="cofactor">
    <cofactor evidence="1">
        <name>[4Fe-4S] cluster</name>
        <dbReference type="ChEBI" id="CHEBI:49883"/>
    </cofactor>
</comment>
<evidence type="ECO:0000256" key="4">
    <source>
        <dbReference type="ARBA" id="ARBA00022691"/>
    </source>
</evidence>
<dbReference type="SFLD" id="SFLDS00029">
    <property type="entry name" value="Radical_SAM"/>
    <property type="match status" value="1"/>
</dbReference>
<proteinExistence type="predicted"/>
<keyword evidence="5" id="KW-0479">Metal-binding</keyword>
<protein>
    <submittedName>
        <fullName evidence="10">Uncharacterized protein</fullName>
    </submittedName>
</protein>
<keyword evidence="2" id="KW-0489">Methyltransferase</keyword>
<keyword evidence="11" id="KW-1185">Reference proteome</keyword>
<dbReference type="InterPro" id="IPR007197">
    <property type="entry name" value="rSAM"/>
</dbReference>
<dbReference type="GO" id="GO:0031419">
    <property type="term" value="F:cobalamin binding"/>
    <property type="evidence" value="ECO:0007669"/>
    <property type="project" value="InterPro"/>
</dbReference>
<sequence length="537" mass="59307">MRILLLNPPLLTTPHTTDLVVNAPLSACLVTGYAGACLQQAGFEVQVADADVAGWTMAETAAFLSGAAYDLLGVHLKFLWERTPEILDLLAAVKRQKPAVHLNLYGHYPTFAWETLLREYPFIDSIARGEPEFILVELARQLAGPDRTAWRRIEGLARREGDKAVGNPLRPAIVDLDALPFPLRPPADLIARRQMHHYILGSRGCFGRCTFCYLNPFYGPEAPWRGRSPENIIKEINAVHRQTGSTSFYFADANFFGPGEKGRRRILELAALLKELDFPIVFGLECRSSDVEEEVFARLVEAGLRDVFLGVESGARSALDRFRKGTTVAQNERALKILRNLGIHISLGFINFDPGATLEEIKENLYFLQRMDLLDCPTTTAHLFFHRLVVLRGMPAYGQLLEQGRLHPAGFTGHEGEYQIADPRVEALARVMGAVARRTLEFTRGEDLWGAAGEKICSAGSMCVHGAGDGEAGLECSGTVSPPANGRWEAFNRLNMFLQSFLSGLIDEAAGGNPAREWIEQAVEKGLKGIEKVVRPS</sequence>
<dbReference type="SMART" id="SM00729">
    <property type="entry name" value="Elp3"/>
    <property type="match status" value="1"/>
</dbReference>
<dbReference type="PANTHER" id="PTHR43409">
    <property type="entry name" value="ANAEROBIC MAGNESIUM-PROTOPORPHYRIN IX MONOMETHYL ESTER CYCLASE-RELATED"/>
    <property type="match status" value="1"/>
</dbReference>
<dbReference type="InterPro" id="IPR051198">
    <property type="entry name" value="BchE-like"/>
</dbReference>
<dbReference type="Pfam" id="PF04055">
    <property type="entry name" value="Radical_SAM"/>
    <property type="match status" value="1"/>
</dbReference>
<evidence type="ECO:0000256" key="6">
    <source>
        <dbReference type="ARBA" id="ARBA00023004"/>
    </source>
</evidence>
<dbReference type="PANTHER" id="PTHR43409:SF7">
    <property type="entry name" value="BLL1977 PROTEIN"/>
    <property type="match status" value="1"/>
</dbReference>
<dbReference type="InterPro" id="IPR034466">
    <property type="entry name" value="Methyltransferase_Class_B"/>
</dbReference>
<evidence type="ECO:0000256" key="7">
    <source>
        <dbReference type="ARBA" id="ARBA00023014"/>
    </source>
</evidence>
<accession>A0A1B7LCX3</accession>
<dbReference type="OrthoDB" id="9801659at2"/>
<dbReference type="EMBL" id="LYVF01000174">
    <property type="protein sequence ID" value="OAT80739.1"/>
    <property type="molecule type" value="Genomic_DNA"/>
</dbReference>
<feature type="domain" description="B12-binding" evidence="8">
    <location>
        <begin position="7"/>
        <end position="149"/>
    </location>
</feature>
<keyword evidence="4" id="KW-0949">S-adenosyl-L-methionine</keyword>
<feature type="domain" description="Radical SAM core" evidence="9">
    <location>
        <begin position="191"/>
        <end position="438"/>
    </location>
</feature>
<dbReference type="InterPro" id="IPR023404">
    <property type="entry name" value="rSAM_horseshoe"/>
</dbReference>
<dbReference type="InterPro" id="IPR006158">
    <property type="entry name" value="Cobalamin-bd"/>
</dbReference>
<dbReference type="GO" id="GO:0051539">
    <property type="term" value="F:4 iron, 4 sulfur cluster binding"/>
    <property type="evidence" value="ECO:0007669"/>
    <property type="project" value="UniProtKB-KW"/>
</dbReference>
<dbReference type="InterPro" id="IPR058240">
    <property type="entry name" value="rSAM_sf"/>
</dbReference>
<dbReference type="GO" id="GO:0003824">
    <property type="term" value="F:catalytic activity"/>
    <property type="evidence" value="ECO:0007669"/>
    <property type="project" value="InterPro"/>
</dbReference>
<evidence type="ECO:0000259" key="9">
    <source>
        <dbReference type="PROSITE" id="PS51918"/>
    </source>
</evidence>
<dbReference type="GO" id="GO:0046872">
    <property type="term" value="F:metal ion binding"/>
    <property type="evidence" value="ECO:0007669"/>
    <property type="project" value="UniProtKB-KW"/>
</dbReference>
<dbReference type="PROSITE" id="PS51918">
    <property type="entry name" value="RADICAL_SAM"/>
    <property type="match status" value="1"/>
</dbReference>
<dbReference type="PROSITE" id="PS51332">
    <property type="entry name" value="B12_BINDING"/>
    <property type="match status" value="1"/>
</dbReference>
<dbReference type="SFLD" id="SFLDG01082">
    <property type="entry name" value="B12-binding_domain_containing"/>
    <property type="match status" value="1"/>
</dbReference>
<organism evidence="10 11">
    <name type="scientific">Desulfotomaculum copahuensis</name>
    <dbReference type="NCBI Taxonomy" id="1838280"/>
    <lineage>
        <taxon>Bacteria</taxon>
        <taxon>Bacillati</taxon>
        <taxon>Bacillota</taxon>
        <taxon>Clostridia</taxon>
        <taxon>Eubacteriales</taxon>
        <taxon>Desulfotomaculaceae</taxon>
        <taxon>Desulfotomaculum</taxon>
    </lineage>
</organism>
<dbReference type="SUPFAM" id="SSF102114">
    <property type="entry name" value="Radical SAM enzymes"/>
    <property type="match status" value="1"/>
</dbReference>